<reference evidence="1 2" key="1">
    <citation type="submission" date="2019-02" db="EMBL/GenBank/DDBJ databases">
        <title>Deep-cultivation of Planctomycetes and their phenomic and genomic characterization uncovers novel biology.</title>
        <authorList>
            <person name="Wiegand S."/>
            <person name="Jogler M."/>
            <person name="Boedeker C."/>
            <person name="Pinto D."/>
            <person name="Vollmers J."/>
            <person name="Rivas-Marin E."/>
            <person name="Kohn T."/>
            <person name="Peeters S.H."/>
            <person name="Heuer A."/>
            <person name="Rast P."/>
            <person name="Oberbeckmann S."/>
            <person name="Bunk B."/>
            <person name="Jeske O."/>
            <person name="Meyerdierks A."/>
            <person name="Storesund J.E."/>
            <person name="Kallscheuer N."/>
            <person name="Luecker S."/>
            <person name="Lage O.M."/>
            <person name="Pohl T."/>
            <person name="Merkel B.J."/>
            <person name="Hornburger P."/>
            <person name="Mueller R.-W."/>
            <person name="Bruemmer F."/>
            <person name="Labrenz M."/>
            <person name="Spormann A.M."/>
            <person name="Op Den Camp H."/>
            <person name="Overmann J."/>
            <person name="Amann R."/>
            <person name="Jetten M.S.M."/>
            <person name="Mascher T."/>
            <person name="Medema M.H."/>
            <person name="Devos D.P."/>
            <person name="Kaster A.-K."/>
            <person name="Ovreas L."/>
            <person name="Rohde M."/>
            <person name="Galperin M.Y."/>
            <person name="Jogler C."/>
        </authorList>
    </citation>
    <scope>NUCLEOTIDE SEQUENCE [LARGE SCALE GENOMIC DNA]</scope>
    <source>
        <strain evidence="1 2">CA85</strain>
    </source>
</reference>
<accession>A0A5C5XWP7</accession>
<sequence>MTTPVTITRTDAGFILDRVPLRHVTASKPAQW</sequence>
<proteinExistence type="predicted"/>
<evidence type="ECO:0000313" key="1">
    <source>
        <dbReference type="EMBL" id="TWT67370.1"/>
    </source>
</evidence>
<name>A0A5C5XWP7_9BACT</name>
<dbReference type="EMBL" id="SJPK01000004">
    <property type="protein sequence ID" value="TWT67370.1"/>
    <property type="molecule type" value="Genomic_DNA"/>
</dbReference>
<keyword evidence="2" id="KW-1185">Reference proteome</keyword>
<protein>
    <submittedName>
        <fullName evidence="1">Uncharacterized protein</fullName>
    </submittedName>
</protein>
<evidence type="ECO:0000313" key="2">
    <source>
        <dbReference type="Proteomes" id="UP000318053"/>
    </source>
</evidence>
<comment type="caution">
    <text evidence="1">The sequence shown here is derived from an EMBL/GenBank/DDBJ whole genome shotgun (WGS) entry which is preliminary data.</text>
</comment>
<organism evidence="1 2">
    <name type="scientific">Allorhodopirellula solitaria</name>
    <dbReference type="NCBI Taxonomy" id="2527987"/>
    <lineage>
        <taxon>Bacteria</taxon>
        <taxon>Pseudomonadati</taxon>
        <taxon>Planctomycetota</taxon>
        <taxon>Planctomycetia</taxon>
        <taxon>Pirellulales</taxon>
        <taxon>Pirellulaceae</taxon>
        <taxon>Allorhodopirellula</taxon>
    </lineage>
</organism>
<gene>
    <name evidence="1" type="ORF">CA85_22200</name>
</gene>
<dbReference type="Proteomes" id="UP000318053">
    <property type="component" value="Unassembled WGS sequence"/>
</dbReference>
<dbReference type="AlphaFoldDB" id="A0A5C5XWP7"/>